<dbReference type="AlphaFoldDB" id="A0A9R1URI7"/>
<evidence type="ECO:0000313" key="2">
    <source>
        <dbReference type="EMBL" id="KAJ0192256.1"/>
    </source>
</evidence>
<name>A0A9R1URI7_LACSA</name>
<dbReference type="Proteomes" id="UP000235145">
    <property type="component" value="Unassembled WGS sequence"/>
</dbReference>
<dbReference type="Pfam" id="PF13963">
    <property type="entry name" value="Transpos_assoc"/>
    <property type="match status" value="1"/>
</dbReference>
<sequence>MDKSWIKIKNKVDPKIMKGAIDFADMAKGYVDREGLTHCPCNNCLNVIKQLLDLVGAHIIHHGFQQSYVKWIFHGESSWEHETNDDLDETDNKSNDGVHDLLGDAFNVGYETEGGDGKNEFESSNRSSNPNVDRLFADMEKPLFPGCDTFSVLGFILRLKHVKVTCKMTNVSMDMILKLLSEAFMDTIIPKTHYEAKKYLRTLGLGYESIHA</sequence>
<comment type="caution">
    <text evidence="2">The sequence shown here is derived from an EMBL/GenBank/DDBJ whole genome shotgun (WGS) entry which is preliminary data.</text>
</comment>
<protein>
    <recommendedName>
        <fullName evidence="1">Transposase-associated domain-containing protein</fullName>
    </recommendedName>
</protein>
<reference evidence="2 3" key="1">
    <citation type="journal article" date="2017" name="Nat. Commun.">
        <title>Genome assembly with in vitro proximity ligation data and whole-genome triplication in lettuce.</title>
        <authorList>
            <person name="Reyes-Chin-Wo S."/>
            <person name="Wang Z."/>
            <person name="Yang X."/>
            <person name="Kozik A."/>
            <person name="Arikit S."/>
            <person name="Song C."/>
            <person name="Xia L."/>
            <person name="Froenicke L."/>
            <person name="Lavelle D.O."/>
            <person name="Truco M.J."/>
            <person name="Xia R."/>
            <person name="Zhu S."/>
            <person name="Xu C."/>
            <person name="Xu H."/>
            <person name="Xu X."/>
            <person name="Cox K."/>
            <person name="Korf I."/>
            <person name="Meyers B.C."/>
            <person name="Michelmore R.W."/>
        </authorList>
    </citation>
    <scope>NUCLEOTIDE SEQUENCE [LARGE SCALE GENOMIC DNA]</scope>
    <source>
        <strain evidence="3">cv. Salinas</strain>
        <tissue evidence="2">Seedlings</tissue>
    </source>
</reference>
<accession>A0A9R1URI7</accession>
<feature type="domain" description="Transposase-associated" evidence="1">
    <location>
        <begin position="3"/>
        <end position="76"/>
    </location>
</feature>
<evidence type="ECO:0000313" key="3">
    <source>
        <dbReference type="Proteomes" id="UP000235145"/>
    </source>
</evidence>
<keyword evidence="3" id="KW-1185">Reference proteome</keyword>
<organism evidence="2 3">
    <name type="scientific">Lactuca sativa</name>
    <name type="common">Garden lettuce</name>
    <dbReference type="NCBI Taxonomy" id="4236"/>
    <lineage>
        <taxon>Eukaryota</taxon>
        <taxon>Viridiplantae</taxon>
        <taxon>Streptophyta</taxon>
        <taxon>Embryophyta</taxon>
        <taxon>Tracheophyta</taxon>
        <taxon>Spermatophyta</taxon>
        <taxon>Magnoliopsida</taxon>
        <taxon>eudicotyledons</taxon>
        <taxon>Gunneridae</taxon>
        <taxon>Pentapetalae</taxon>
        <taxon>asterids</taxon>
        <taxon>campanulids</taxon>
        <taxon>Asterales</taxon>
        <taxon>Asteraceae</taxon>
        <taxon>Cichorioideae</taxon>
        <taxon>Cichorieae</taxon>
        <taxon>Lactucinae</taxon>
        <taxon>Lactuca</taxon>
    </lineage>
</organism>
<proteinExistence type="predicted"/>
<evidence type="ECO:0000259" key="1">
    <source>
        <dbReference type="Pfam" id="PF13963"/>
    </source>
</evidence>
<gene>
    <name evidence="2" type="ORF">LSAT_V11C800438740</name>
</gene>
<dbReference type="EMBL" id="NBSK02000008">
    <property type="protein sequence ID" value="KAJ0192256.1"/>
    <property type="molecule type" value="Genomic_DNA"/>
</dbReference>
<dbReference type="InterPro" id="IPR029480">
    <property type="entry name" value="Transpos_assoc"/>
</dbReference>